<evidence type="ECO:0000256" key="1">
    <source>
        <dbReference type="ARBA" id="ARBA00023012"/>
    </source>
</evidence>
<keyword evidence="6" id="KW-1185">Reference proteome</keyword>
<dbReference type="PROSITE" id="PS50894">
    <property type="entry name" value="HPT"/>
    <property type="match status" value="1"/>
</dbReference>
<dbReference type="GO" id="GO:0004672">
    <property type="term" value="F:protein kinase activity"/>
    <property type="evidence" value="ECO:0007669"/>
    <property type="project" value="UniProtKB-ARBA"/>
</dbReference>
<evidence type="ECO:0000256" key="2">
    <source>
        <dbReference type="PROSITE-ProRule" id="PRU00110"/>
    </source>
</evidence>
<proteinExistence type="predicted"/>
<feature type="modified residue" description="Phosphohistidine" evidence="2">
    <location>
        <position position="57"/>
    </location>
</feature>
<dbReference type="EMBL" id="RFFL01000005">
    <property type="protein sequence ID" value="RMI01521.1"/>
    <property type="molecule type" value="Genomic_DNA"/>
</dbReference>
<dbReference type="Proteomes" id="UP000269134">
    <property type="component" value="Unassembled WGS sequence"/>
</dbReference>
<reference evidence="4" key="2">
    <citation type="submission" date="2022-06" db="EMBL/GenBank/DDBJ databases">
        <title>Detection of beta-lactamases in bacteria of animal origin.</title>
        <authorList>
            <person name="Mlynarcik P."/>
            <person name="Zdarska V."/>
            <person name="Chudobova H."/>
            <person name="Prochazkova P."/>
            <person name="Hricova K."/>
            <person name="Mezerova K."/>
            <person name="Bardon J."/>
            <person name="Dolejska M."/>
            <person name="Sukkar I."/>
            <person name="Kolar M."/>
        </authorList>
    </citation>
    <scope>NUCLEOTIDE SEQUENCE</scope>
    <source>
        <strain evidence="4">S 300-3</strain>
    </source>
</reference>
<evidence type="ECO:0000313" key="4">
    <source>
        <dbReference type="EMBL" id="MCO7546221.1"/>
    </source>
</evidence>
<protein>
    <submittedName>
        <fullName evidence="4">Hpt domain-containing protein</fullName>
    </submittedName>
</protein>
<dbReference type="SUPFAM" id="SSF47226">
    <property type="entry name" value="Histidine-containing phosphotransfer domain, HPT domain"/>
    <property type="match status" value="1"/>
</dbReference>
<dbReference type="Pfam" id="PF01627">
    <property type="entry name" value="Hpt"/>
    <property type="match status" value="1"/>
</dbReference>
<name>A0AA42BEB2_9GAMM</name>
<organism evidence="4 7">
    <name type="scientific">Stutzerimonas nitrititolerans</name>
    <dbReference type="NCBI Taxonomy" id="2482751"/>
    <lineage>
        <taxon>Bacteria</taxon>
        <taxon>Pseudomonadati</taxon>
        <taxon>Pseudomonadota</taxon>
        <taxon>Gammaproteobacteria</taxon>
        <taxon>Pseudomonadales</taxon>
        <taxon>Pseudomonadaceae</taxon>
        <taxon>Stutzerimonas</taxon>
    </lineage>
</organism>
<dbReference type="AlphaFoldDB" id="A0AA42BEB2"/>
<dbReference type="GO" id="GO:0000160">
    <property type="term" value="P:phosphorelay signal transduction system"/>
    <property type="evidence" value="ECO:0007669"/>
    <property type="project" value="UniProtKB-KW"/>
</dbReference>
<dbReference type="Gene3D" id="1.20.120.160">
    <property type="entry name" value="HPT domain"/>
    <property type="match status" value="1"/>
</dbReference>
<comment type="caution">
    <text evidence="4">The sequence shown here is derived from an EMBL/GenBank/DDBJ whole genome shotgun (WGS) entry which is preliminary data.</text>
</comment>
<sequence length="119" mass="13190">MSDPRLDSAMLATLQEVMEGDYPMLLDAFLNDSEERLRMLQETCAAGEAEPLRQAAHSFKGSCSNMGAVVLADLCRQLEELAGGERLEGAPALIERIEREFAIARILYRAERQRHAGPV</sequence>
<dbReference type="InterPro" id="IPR008207">
    <property type="entry name" value="Sig_transdc_His_kin_Hpt_dom"/>
</dbReference>
<evidence type="ECO:0000259" key="3">
    <source>
        <dbReference type="PROSITE" id="PS50894"/>
    </source>
</evidence>
<evidence type="ECO:0000313" key="7">
    <source>
        <dbReference type="Proteomes" id="UP001165292"/>
    </source>
</evidence>
<dbReference type="InterPro" id="IPR036641">
    <property type="entry name" value="HPT_dom_sf"/>
</dbReference>
<dbReference type="EMBL" id="JAMYBS010000021">
    <property type="protein sequence ID" value="MCO7546221.1"/>
    <property type="molecule type" value="Genomic_DNA"/>
</dbReference>
<evidence type="ECO:0000313" key="5">
    <source>
        <dbReference type="EMBL" id="RMI01521.1"/>
    </source>
</evidence>
<dbReference type="GeneID" id="84609010"/>
<feature type="domain" description="HPt" evidence="3">
    <location>
        <begin position="18"/>
        <end position="111"/>
    </location>
</feature>
<reference evidence="5 6" key="1">
    <citation type="submission" date="2018-10" db="EMBL/GenBank/DDBJ databases">
        <title>Pseudomonas sp. GL14 genome.</title>
        <authorList>
            <person name="Peng J."/>
            <person name="Liu Z.-P."/>
        </authorList>
    </citation>
    <scope>NUCLEOTIDE SEQUENCE [LARGE SCALE GENOMIC DNA]</scope>
    <source>
        <strain evidence="5 6">GL14</strain>
    </source>
</reference>
<dbReference type="RefSeq" id="WP_014852054.1">
    <property type="nucleotide sequence ID" value="NZ_DALYPK010000003.1"/>
</dbReference>
<gene>
    <name evidence="5" type="ORF">EA795_08190</name>
    <name evidence="4" type="ORF">NJF43_15795</name>
</gene>
<keyword evidence="2" id="KW-0597">Phosphoprotein</keyword>
<keyword evidence="1" id="KW-0902">Two-component regulatory system</keyword>
<dbReference type="Proteomes" id="UP001165292">
    <property type="component" value="Unassembled WGS sequence"/>
</dbReference>
<evidence type="ECO:0000313" key="6">
    <source>
        <dbReference type="Proteomes" id="UP000269134"/>
    </source>
</evidence>
<dbReference type="CDD" id="cd00088">
    <property type="entry name" value="HPT"/>
    <property type="match status" value="1"/>
</dbReference>
<accession>A0AA42BEB2</accession>